<evidence type="ECO:0000256" key="1">
    <source>
        <dbReference type="ARBA" id="ARBA00022679"/>
    </source>
</evidence>
<evidence type="ECO:0000313" key="8">
    <source>
        <dbReference type="Proteomes" id="UP000736164"/>
    </source>
</evidence>
<dbReference type="Proteomes" id="UP000736164">
    <property type="component" value="Unassembled WGS sequence"/>
</dbReference>
<dbReference type="AlphaFoldDB" id="A0A8J7P191"/>
<dbReference type="EMBL" id="JAAWVO010065587">
    <property type="protein sequence ID" value="MBN3323534.1"/>
    <property type="molecule type" value="Genomic_DNA"/>
</dbReference>
<dbReference type="PROSITE" id="PS00108">
    <property type="entry name" value="PROTEIN_KINASE_ST"/>
    <property type="match status" value="1"/>
</dbReference>
<dbReference type="SUPFAM" id="SSF56112">
    <property type="entry name" value="Protein kinase-like (PK-like)"/>
    <property type="match status" value="1"/>
</dbReference>
<evidence type="ECO:0000313" key="7">
    <source>
        <dbReference type="EMBL" id="MBN3323534.1"/>
    </source>
</evidence>
<dbReference type="SMART" id="SM00220">
    <property type="entry name" value="S_TKc"/>
    <property type="match status" value="1"/>
</dbReference>
<dbReference type="PANTHER" id="PTHR48016">
    <property type="entry name" value="MAP KINASE KINASE KINASE SSK2-RELATED-RELATED"/>
    <property type="match status" value="1"/>
</dbReference>
<evidence type="ECO:0000259" key="6">
    <source>
        <dbReference type="PROSITE" id="PS50011"/>
    </source>
</evidence>
<feature type="domain" description="Protein kinase" evidence="6">
    <location>
        <begin position="479"/>
        <end position="733"/>
    </location>
</feature>
<dbReference type="InterPro" id="IPR008271">
    <property type="entry name" value="Ser/Thr_kinase_AS"/>
</dbReference>
<evidence type="ECO:0000256" key="4">
    <source>
        <dbReference type="ARBA" id="ARBA00022840"/>
    </source>
</evidence>
<keyword evidence="8" id="KW-1185">Reference proteome</keyword>
<feature type="compositionally biased region" description="Basic and acidic residues" evidence="5">
    <location>
        <begin position="786"/>
        <end position="804"/>
    </location>
</feature>
<sequence length="1025" mass="114163">MLGEQHAQSERTTAAPGDKDQIICTPGYQSNPVKSRRVLVSCQPGEGSLVLSGTAQGEGKYARVREDLAPTQLSSGLGHGIAVRRVNSTRDELQNCHGEGEAATPNRENSRAVQATLPDKIQRRSRLRLTGVVWCWVSAGGRLRRLRYRGCSFESAVRRCPEVTPKLSAGGMEVWKQRIGGSTVPFMEPQKDLEVPYKGYQGPSEKIMHFQPPRKRKDSLHLSDIPFPPQITQLITRGTAKHVDQAQQGEEKLCCVSIIAQAECEGKQEFSPTCSEGPFIGSPHCFRSSLDHNNVARTTGHGEGHTSRRKERRKRKRQRKRGERERQRKPSTIPEQESSFLSSFQATILFLHCTGKCASINRKRCDTALLLLQRGKLWKVSLLPPRGLHSLALSEDGQESPPDSPDSSAAGCRLAVQALRGSVSLGERPYMKPFFQEVKRDACVQGEEGRWGEEEINEGILLNENLKPQNYGYREGEEYSICSHVQNGSFGEVYQIQDKSTGFKCAAKKILLDNFNYEEVGSWSALNSPRIVQLFGAVREGGFVTLFMDLKSGSVGQLLKERGRVPEDRALHYHSQVLEALVHLEKRRVLHRDIKADNVLLSENGEDAFLCDFGHSERLDFKGQYHRAVVGQGLHGTETHMAPEVVRGEPCSAKADVWSSCCMMLHMLNGCHPWTRYYTHPLCLKIANEPPPVNEIPPTCSPYTADVIRAGLEKDPNKRGSAAELKKKVDKALEKVGGLTSPVKGPYQEPASAKPALDTCMNNDPLEPLLTPPSPFHSQQEPLRFMPEHEGSWRGNAKDKKQDKQEEEYKEEFVPELPTSLCAQPVAQPVPRPVPQKQESCTPTVPKQEMQQLERAFLMTSLSQAHPPELQEQLLSCLSSDSYSHWDPGDKDSGRWSLSVRDDLSSGVFSFNSQTDGHSFSMDTWLGPSSEPPSCFNGVDVLIRDFEGEWLRIREAPKVKVGHIATGISEQISEAAFSLVMSEGDPVHYDDEVCDSGIRLCCVSAPDSGHGWSWRIREGELEVQE</sequence>
<keyword evidence="4" id="KW-0067">ATP-binding</keyword>
<reference evidence="7" key="1">
    <citation type="journal article" date="2021" name="Cell">
        <title>Tracing the genetic footprints of vertebrate landing in non-teleost ray-finned fishes.</title>
        <authorList>
            <person name="Bi X."/>
            <person name="Wang K."/>
            <person name="Yang L."/>
            <person name="Pan H."/>
            <person name="Jiang H."/>
            <person name="Wei Q."/>
            <person name="Fang M."/>
            <person name="Yu H."/>
            <person name="Zhu C."/>
            <person name="Cai Y."/>
            <person name="He Y."/>
            <person name="Gan X."/>
            <person name="Zeng H."/>
            <person name="Yu D."/>
            <person name="Zhu Y."/>
            <person name="Jiang H."/>
            <person name="Qiu Q."/>
            <person name="Yang H."/>
            <person name="Zhang Y.E."/>
            <person name="Wang W."/>
            <person name="Zhu M."/>
            <person name="He S."/>
            <person name="Zhang G."/>
        </authorList>
    </citation>
    <scope>NUCLEOTIDE SEQUENCE</scope>
    <source>
        <strain evidence="7">Allg_001</strain>
    </source>
</reference>
<name>A0A8J7P191_ATRSP</name>
<dbReference type="Gene3D" id="3.30.200.20">
    <property type="entry name" value="Phosphorylase Kinase, domain 1"/>
    <property type="match status" value="1"/>
</dbReference>
<dbReference type="GO" id="GO:0007249">
    <property type="term" value="P:canonical NF-kappaB signal transduction"/>
    <property type="evidence" value="ECO:0007669"/>
    <property type="project" value="TreeGrafter"/>
</dbReference>
<protein>
    <submittedName>
        <fullName evidence="7">M3K14 kinase</fullName>
    </submittedName>
</protein>
<feature type="region of interest" description="Disordered" evidence="5">
    <location>
        <begin position="1"/>
        <end position="20"/>
    </location>
</feature>
<dbReference type="FunFam" id="1.10.510.10:FF:000383">
    <property type="entry name" value="Mitogen-activated protein kinase kinase kinase 14"/>
    <property type="match status" value="1"/>
</dbReference>
<dbReference type="InterPro" id="IPR000719">
    <property type="entry name" value="Prot_kinase_dom"/>
</dbReference>
<evidence type="ECO:0000256" key="5">
    <source>
        <dbReference type="SAM" id="MobiDB-lite"/>
    </source>
</evidence>
<feature type="region of interest" description="Disordered" evidence="5">
    <location>
        <begin position="760"/>
        <end position="809"/>
    </location>
</feature>
<organism evidence="7 8">
    <name type="scientific">Atractosteus spatula</name>
    <name type="common">Alligator gar</name>
    <name type="synonym">Lepisosteus spatula</name>
    <dbReference type="NCBI Taxonomy" id="7917"/>
    <lineage>
        <taxon>Eukaryota</taxon>
        <taxon>Metazoa</taxon>
        <taxon>Chordata</taxon>
        <taxon>Craniata</taxon>
        <taxon>Vertebrata</taxon>
        <taxon>Euteleostomi</taxon>
        <taxon>Actinopterygii</taxon>
        <taxon>Neopterygii</taxon>
        <taxon>Holostei</taxon>
        <taxon>Semionotiformes</taxon>
        <taxon>Lepisosteidae</taxon>
        <taxon>Atractosteus</taxon>
    </lineage>
</organism>
<gene>
    <name evidence="7" type="primary">Map3k14</name>
    <name evidence="7" type="ORF">GTO95_0001390</name>
</gene>
<dbReference type="GO" id="GO:0005524">
    <property type="term" value="F:ATP binding"/>
    <property type="evidence" value="ECO:0007669"/>
    <property type="project" value="UniProtKB-KW"/>
</dbReference>
<dbReference type="GO" id="GO:0004672">
    <property type="term" value="F:protein kinase activity"/>
    <property type="evidence" value="ECO:0007669"/>
    <property type="project" value="InterPro"/>
</dbReference>
<dbReference type="Gene3D" id="1.10.510.10">
    <property type="entry name" value="Transferase(Phosphotransferase) domain 1"/>
    <property type="match status" value="1"/>
</dbReference>
<comment type="caution">
    <text evidence="7">The sequence shown here is derived from an EMBL/GenBank/DDBJ whole genome shotgun (WGS) entry which is preliminary data.</text>
</comment>
<keyword evidence="2" id="KW-0547">Nucleotide-binding</keyword>
<accession>A0A8J7P191</accession>
<proteinExistence type="predicted"/>
<keyword evidence="1" id="KW-0808">Transferase</keyword>
<dbReference type="PROSITE" id="PS50011">
    <property type="entry name" value="PROTEIN_KINASE_DOM"/>
    <property type="match status" value="1"/>
</dbReference>
<dbReference type="Pfam" id="PF00069">
    <property type="entry name" value="Pkinase"/>
    <property type="match status" value="1"/>
</dbReference>
<evidence type="ECO:0000256" key="2">
    <source>
        <dbReference type="ARBA" id="ARBA00022741"/>
    </source>
</evidence>
<dbReference type="InterPro" id="IPR011009">
    <property type="entry name" value="Kinase-like_dom_sf"/>
</dbReference>
<feature type="non-terminal residue" evidence="7">
    <location>
        <position position="1025"/>
    </location>
</feature>
<evidence type="ECO:0000256" key="3">
    <source>
        <dbReference type="ARBA" id="ARBA00022777"/>
    </source>
</evidence>
<dbReference type="PANTHER" id="PTHR48016:SF9">
    <property type="entry name" value="MITOGEN-ACTIVATED PROTEIN KINASE KINASE KINASE 14"/>
    <property type="match status" value="1"/>
</dbReference>
<feature type="compositionally biased region" description="Basic residues" evidence="5">
    <location>
        <begin position="307"/>
        <end position="321"/>
    </location>
</feature>
<keyword evidence="3 7" id="KW-0418">Kinase</keyword>
<dbReference type="InterPro" id="IPR050538">
    <property type="entry name" value="MAP_kinase_kinase_kinase"/>
</dbReference>
<feature type="region of interest" description="Disordered" evidence="5">
    <location>
        <begin position="295"/>
        <end position="338"/>
    </location>
</feature>
<feature type="non-terminal residue" evidence="7">
    <location>
        <position position="1"/>
    </location>
</feature>